<protein>
    <recommendedName>
        <fullName evidence="6">Glutathione S-transferase</fullName>
    </recommendedName>
</protein>
<organism evidence="4 5">
    <name type="scientific">Cyphellophora europaea (strain CBS 101466)</name>
    <name type="common">Phialophora europaea</name>
    <dbReference type="NCBI Taxonomy" id="1220924"/>
    <lineage>
        <taxon>Eukaryota</taxon>
        <taxon>Fungi</taxon>
        <taxon>Dikarya</taxon>
        <taxon>Ascomycota</taxon>
        <taxon>Pezizomycotina</taxon>
        <taxon>Eurotiomycetes</taxon>
        <taxon>Chaetothyriomycetidae</taxon>
        <taxon>Chaetothyriales</taxon>
        <taxon>Cyphellophoraceae</taxon>
        <taxon>Cyphellophora</taxon>
    </lineage>
</organism>
<dbReference type="PROSITE" id="PS50404">
    <property type="entry name" value="GST_NTER"/>
    <property type="match status" value="1"/>
</dbReference>
<dbReference type="InParanoid" id="W2S671"/>
<feature type="domain" description="GST C-terminal" evidence="3">
    <location>
        <begin position="112"/>
        <end position="235"/>
    </location>
</feature>
<sequence>MADSTHRARLTPLTLHTFATAPNPAKIAIALELLQIPYQIKIWEFGADPDRGVKSAKFAPLSENGRVPVLEDPNTGVTAWESGAVMSYLRRLYDKEDRILGLAGKTSDAVVSEQDRVDFEKWELLLLTTVGPMSGQLVFFTHYHPTQIPDAIERYAQQVYRCYDLLEGQLAKSKGRSIIPGGVTAVDLHWIVWTSQPHFLGLSLDRYPLMQKWISNIVSMKEVQNAFKKIQEAAIAAGTANMDADGNIKGADQSLLRAVREGN</sequence>
<evidence type="ECO:0000313" key="5">
    <source>
        <dbReference type="Proteomes" id="UP000030752"/>
    </source>
</evidence>
<dbReference type="PROSITE" id="PS50405">
    <property type="entry name" value="GST_CTER"/>
    <property type="match status" value="1"/>
</dbReference>
<dbReference type="Proteomes" id="UP000030752">
    <property type="component" value="Unassembled WGS sequence"/>
</dbReference>
<dbReference type="Gene3D" id="1.20.1050.10">
    <property type="match status" value="1"/>
</dbReference>
<accession>W2S671</accession>
<dbReference type="SFLD" id="SFLDS00019">
    <property type="entry name" value="Glutathione_Transferase_(cytos"/>
    <property type="match status" value="1"/>
</dbReference>
<dbReference type="VEuPathDB" id="FungiDB:HMPREF1541_02568"/>
<dbReference type="InterPro" id="IPR004045">
    <property type="entry name" value="Glutathione_S-Trfase_N"/>
</dbReference>
<dbReference type="InterPro" id="IPR040079">
    <property type="entry name" value="Glutathione_S-Trfase"/>
</dbReference>
<dbReference type="SUPFAM" id="SSF52833">
    <property type="entry name" value="Thioredoxin-like"/>
    <property type="match status" value="1"/>
</dbReference>
<dbReference type="STRING" id="1220924.W2S671"/>
<evidence type="ECO:0000259" key="2">
    <source>
        <dbReference type="PROSITE" id="PS50404"/>
    </source>
</evidence>
<name>W2S671_CYPE1</name>
<dbReference type="OrthoDB" id="422574at2759"/>
<dbReference type="RefSeq" id="XP_008715145.1">
    <property type="nucleotide sequence ID" value="XM_008716923.1"/>
</dbReference>
<feature type="domain" description="GST N-terminal" evidence="2">
    <location>
        <begin position="11"/>
        <end position="97"/>
    </location>
</feature>
<keyword evidence="5" id="KW-1185">Reference proteome</keyword>
<evidence type="ECO:0000313" key="4">
    <source>
        <dbReference type="EMBL" id="ETN43409.1"/>
    </source>
</evidence>
<evidence type="ECO:0000256" key="1">
    <source>
        <dbReference type="ARBA" id="ARBA00007409"/>
    </source>
</evidence>
<proteinExistence type="inferred from homology"/>
<gene>
    <name evidence="4" type="ORF">HMPREF1541_02568</name>
</gene>
<dbReference type="Gene3D" id="3.40.30.10">
    <property type="entry name" value="Glutaredoxin"/>
    <property type="match status" value="1"/>
</dbReference>
<dbReference type="PANTHER" id="PTHR44051:SF14">
    <property type="entry name" value="GLUTATHIONE S-TRANSFERASE II"/>
    <property type="match status" value="1"/>
</dbReference>
<dbReference type="GeneID" id="19969907"/>
<evidence type="ECO:0008006" key="6">
    <source>
        <dbReference type="Google" id="ProtNLM"/>
    </source>
</evidence>
<comment type="similarity">
    <text evidence="1">Belongs to the GST superfamily.</text>
</comment>
<evidence type="ECO:0000259" key="3">
    <source>
        <dbReference type="PROSITE" id="PS50405"/>
    </source>
</evidence>
<dbReference type="eggNOG" id="KOG0867">
    <property type="taxonomic scope" value="Eukaryota"/>
</dbReference>
<dbReference type="InterPro" id="IPR036282">
    <property type="entry name" value="Glutathione-S-Trfase_C_sf"/>
</dbReference>
<dbReference type="PANTHER" id="PTHR44051">
    <property type="entry name" value="GLUTATHIONE S-TRANSFERASE-RELATED"/>
    <property type="match status" value="1"/>
</dbReference>
<dbReference type="Pfam" id="PF13417">
    <property type="entry name" value="GST_N_3"/>
    <property type="match status" value="1"/>
</dbReference>
<dbReference type="InterPro" id="IPR010987">
    <property type="entry name" value="Glutathione-S-Trfase_C-like"/>
</dbReference>
<dbReference type="SUPFAM" id="SSF47616">
    <property type="entry name" value="GST C-terminal domain-like"/>
    <property type="match status" value="1"/>
</dbReference>
<reference evidence="4 5" key="1">
    <citation type="submission" date="2013-03" db="EMBL/GenBank/DDBJ databases">
        <title>The Genome Sequence of Phialophora europaea CBS 101466.</title>
        <authorList>
            <consortium name="The Broad Institute Genomics Platform"/>
            <person name="Cuomo C."/>
            <person name="de Hoog S."/>
            <person name="Gorbushina A."/>
            <person name="Walker B."/>
            <person name="Young S.K."/>
            <person name="Zeng Q."/>
            <person name="Gargeya S."/>
            <person name="Fitzgerald M."/>
            <person name="Haas B."/>
            <person name="Abouelleil A."/>
            <person name="Allen A.W."/>
            <person name="Alvarado L."/>
            <person name="Arachchi H.M."/>
            <person name="Berlin A.M."/>
            <person name="Chapman S.B."/>
            <person name="Gainer-Dewar J."/>
            <person name="Goldberg J."/>
            <person name="Griggs A."/>
            <person name="Gujja S."/>
            <person name="Hansen M."/>
            <person name="Howarth C."/>
            <person name="Imamovic A."/>
            <person name="Ireland A."/>
            <person name="Larimer J."/>
            <person name="McCowan C."/>
            <person name="Murphy C."/>
            <person name="Pearson M."/>
            <person name="Poon T.W."/>
            <person name="Priest M."/>
            <person name="Roberts A."/>
            <person name="Saif S."/>
            <person name="Shea T."/>
            <person name="Sisk P."/>
            <person name="Sykes S."/>
            <person name="Wortman J."/>
            <person name="Nusbaum C."/>
            <person name="Birren B."/>
        </authorList>
    </citation>
    <scope>NUCLEOTIDE SEQUENCE [LARGE SCALE GENOMIC DNA]</scope>
    <source>
        <strain evidence="4 5">CBS 101466</strain>
    </source>
</reference>
<dbReference type="EMBL" id="KB822718">
    <property type="protein sequence ID" value="ETN43409.1"/>
    <property type="molecule type" value="Genomic_DNA"/>
</dbReference>
<dbReference type="AlphaFoldDB" id="W2S671"/>
<dbReference type="HOGENOM" id="CLU_011226_14_2_1"/>
<dbReference type="InterPro" id="IPR036249">
    <property type="entry name" value="Thioredoxin-like_sf"/>
</dbReference>